<evidence type="ECO:0000256" key="10">
    <source>
        <dbReference type="PIRSR" id="PIRSR611782-2"/>
    </source>
</evidence>
<keyword evidence="3" id="KW-0645">Protease</keyword>
<evidence type="ECO:0000256" key="3">
    <source>
        <dbReference type="ARBA" id="ARBA00022670"/>
    </source>
</evidence>
<dbReference type="PANTHER" id="PTHR22939">
    <property type="entry name" value="SERINE PROTEASE FAMILY S1C HTRA-RELATED"/>
    <property type="match status" value="1"/>
</dbReference>
<feature type="domain" description="PDZ" evidence="11">
    <location>
        <begin position="386"/>
        <end position="463"/>
    </location>
</feature>
<dbReference type="EMBL" id="JAINWA010000001">
    <property type="protein sequence ID" value="MCD1653312.1"/>
    <property type="molecule type" value="Genomic_DNA"/>
</dbReference>
<organism evidence="12 13">
    <name type="scientific">Teretinema zuelzerae</name>
    <dbReference type="NCBI Taxonomy" id="156"/>
    <lineage>
        <taxon>Bacteria</taxon>
        <taxon>Pseudomonadati</taxon>
        <taxon>Spirochaetota</taxon>
        <taxon>Spirochaetia</taxon>
        <taxon>Spirochaetales</taxon>
        <taxon>Treponemataceae</taxon>
        <taxon>Teretinema</taxon>
    </lineage>
</organism>
<dbReference type="PROSITE" id="PS50106">
    <property type="entry name" value="PDZ"/>
    <property type="match status" value="2"/>
</dbReference>
<feature type="active site" description="Charge relay system" evidence="9">
    <location>
        <position position="245"/>
    </location>
</feature>
<dbReference type="Gene3D" id="2.40.10.120">
    <property type="match status" value="1"/>
</dbReference>
<dbReference type="Pfam" id="PF13365">
    <property type="entry name" value="Trypsin_2"/>
    <property type="match status" value="1"/>
</dbReference>
<dbReference type="InterPro" id="IPR011782">
    <property type="entry name" value="Pept_S1C_Do"/>
</dbReference>
<evidence type="ECO:0000313" key="12">
    <source>
        <dbReference type="EMBL" id="MCD1653312.1"/>
    </source>
</evidence>
<evidence type="ECO:0000256" key="8">
    <source>
        <dbReference type="ARBA" id="ARBA00022825"/>
    </source>
</evidence>
<dbReference type="GO" id="GO:0006508">
    <property type="term" value="P:proteolysis"/>
    <property type="evidence" value="ECO:0007669"/>
    <property type="project" value="UniProtKB-KW"/>
</dbReference>
<sequence length="495" mass="52542">MRKVKTAVLLSLAGLFSFSLVVFFSTRDPGSAQTAFADSVTATSVSAESISFLEGLQKANRSVSSAILPAVVTLDVVETRIVDSSGANSFPWFFFGNPGQGDKSSEGEAPKREYKSEGLGSGVIVRKSGKVYYLLTNQHVAGEAKEIVVRLFDGREMTGTLVGADERKDIALVSFESDDASIPVARIGDSDTVKTGDIVFAVGAPLGYMSSVTQGIVSAVGRDGGPNNNINDFIQTDAAINQGNSGGPLVNIYGEVVGITAWIASSSGGSQGLGFSIPINNVKKAIDDFISDGRVKYGWLGVSLSSADKTTLEALGLQGRKGALAAQVFLGSPADKGGIVPGDFVVSLNGRDVKTVDQLVRDVGDLVSGDKASFVVVRDGKEKKIDVKIEERNEKNVSDSSKLWPGFMPFNLNEDIRKELKIDAKQKGILVAGVQAKSAAAVMGLQSGDVIVKINDADVQNISDFYKKLADKSAKEVWFDVLREGQTVSTMRYKR</sequence>
<keyword evidence="6" id="KW-0574">Periplasm</keyword>
<evidence type="ECO:0000256" key="5">
    <source>
        <dbReference type="ARBA" id="ARBA00022737"/>
    </source>
</evidence>
<evidence type="ECO:0000256" key="9">
    <source>
        <dbReference type="PIRSR" id="PIRSR611782-1"/>
    </source>
</evidence>
<dbReference type="InterPro" id="IPR036034">
    <property type="entry name" value="PDZ_sf"/>
</dbReference>
<protein>
    <submittedName>
        <fullName evidence="12">Do family serine endopeptidase</fullName>
    </submittedName>
</protein>
<comment type="subcellular location">
    <subcellularLocation>
        <location evidence="1">Periplasm</location>
    </subcellularLocation>
</comment>
<dbReference type="SUPFAM" id="SSF50494">
    <property type="entry name" value="Trypsin-like serine proteases"/>
    <property type="match status" value="1"/>
</dbReference>
<feature type="active site" description="Charge relay system" evidence="9">
    <location>
        <position position="169"/>
    </location>
</feature>
<evidence type="ECO:0000256" key="4">
    <source>
        <dbReference type="ARBA" id="ARBA00022729"/>
    </source>
</evidence>
<dbReference type="RefSeq" id="WP_230754743.1">
    <property type="nucleotide sequence ID" value="NZ_JAINWA010000001.1"/>
</dbReference>
<dbReference type="Pfam" id="PF17820">
    <property type="entry name" value="PDZ_6"/>
    <property type="match status" value="1"/>
</dbReference>
<evidence type="ECO:0000256" key="7">
    <source>
        <dbReference type="ARBA" id="ARBA00022801"/>
    </source>
</evidence>
<gene>
    <name evidence="12" type="ORF">K7J14_01195</name>
</gene>
<dbReference type="Proteomes" id="UP001198163">
    <property type="component" value="Unassembled WGS sequence"/>
</dbReference>
<dbReference type="PRINTS" id="PR00834">
    <property type="entry name" value="PROTEASES2C"/>
</dbReference>
<proteinExistence type="inferred from homology"/>
<dbReference type="Pfam" id="PF13180">
    <property type="entry name" value="PDZ_2"/>
    <property type="match status" value="1"/>
</dbReference>
<feature type="active site" description="Charge relay system" evidence="9">
    <location>
        <position position="139"/>
    </location>
</feature>
<feature type="binding site" evidence="10">
    <location>
        <position position="169"/>
    </location>
    <ligand>
        <name>substrate</name>
    </ligand>
</feature>
<dbReference type="GO" id="GO:0004252">
    <property type="term" value="F:serine-type endopeptidase activity"/>
    <property type="evidence" value="ECO:0007669"/>
    <property type="project" value="InterPro"/>
</dbReference>
<dbReference type="PANTHER" id="PTHR22939:SF129">
    <property type="entry name" value="SERINE PROTEASE HTRA2, MITOCHONDRIAL"/>
    <property type="match status" value="1"/>
</dbReference>
<keyword evidence="13" id="KW-1185">Reference proteome</keyword>
<dbReference type="SMART" id="SM00228">
    <property type="entry name" value="PDZ"/>
    <property type="match status" value="2"/>
</dbReference>
<name>A0AAE3EF85_9SPIR</name>
<evidence type="ECO:0000259" key="11">
    <source>
        <dbReference type="PROSITE" id="PS50106"/>
    </source>
</evidence>
<feature type="binding site" evidence="10">
    <location>
        <begin position="243"/>
        <end position="245"/>
    </location>
    <ligand>
        <name>substrate</name>
    </ligand>
</feature>
<keyword evidence="4" id="KW-0732">Signal</keyword>
<dbReference type="InterPro" id="IPR001478">
    <property type="entry name" value="PDZ"/>
</dbReference>
<comment type="caution">
    <text evidence="12">The sequence shown here is derived from an EMBL/GenBank/DDBJ whole genome shotgun (WGS) entry which is preliminary data.</text>
</comment>
<comment type="similarity">
    <text evidence="2">Belongs to the peptidase S1C family.</text>
</comment>
<feature type="binding site" evidence="10">
    <location>
        <position position="139"/>
    </location>
    <ligand>
        <name>substrate</name>
    </ligand>
</feature>
<evidence type="ECO:0000256" key="6">
    <source>
        <dbReference type="ARBA" id="ARBA00022764"/>
    </source>
</evidence>
<reference evidence="12" key="1">
    <citation type="submission" date="2021-08" db="EMBL/GenBank/DDBJ databases">
        <title>Comparative analyses of Brucepasteria parasyntrophica and Teretinema zuelzerae.</title>
        <authorList>
            <person name="Song Y."/>
            <person name="Brune A."/>
        </authorList>
    </citation>
    <scope>NUCLEOTIDE SEQUENCE</scope>
    <source>
        <strain evidence="12">DSM 1903</strain>
    </source>
</reference>
<keyword evidence="8" id="KW-0720">Serine protease</keyword>
<accession>A0AAE3EF85</accession>
<feature type="domain" description="PDZ" evidence="11">
    <location>
        <begin position="289"/>
        <end position="354"/>
    </location>
</feature>
<evidence type="ECO:0000256" key="1">
    <source>
        <dbReference type="ARBA" id="ARBA00004418"/>
    </source>
</evidence>
<keyword evidence="5" id="KW-0677">Repeat</keyword>
<evidence type="ECO:0000313" key="13">
    <source>
        <dbReference type="Proteomes" id="UP001198163"/>
    </source>
</evidence>
<evidence type="ECO:0000256" key="2">
    <source>
        <dbReference type="ARBA" id="ARBA00010541"/>
    </source>
</evidence>
<keyword evidence="7" id="KW-0378">Hydrolase</keyword>
<dbReference type="AlphaFoldDB" id="A0AAE3EF85"/>
<dbReference type="NCBIfam" id="TIGR02037">
    <property type="entry name" value="degP_htrA_DO"/>
    <property type="match status" value="1"/>
</dbReference>
<dbReference type="Gene3D" id="2.30.42.10">
    <property type="match status" value="2"/>
</dbReference>
<dbReference type="SUPFAM" id="SSF50156">
    <property type="entry name" value="PDZ domain-like"/>
    <property type="match status" value="2"/>
</dbReference>
<dbReference type="InterPro" id="IPR009003">
    <property type="entry name" value="Peptidase_S1_PA"/>
</dbReference>
<dbReference type="InterPro" id="IPR001940">
    <property type="entry name" value="Peptidase_S1C"/>
</dbReference>
<dbReference type="InterPro" id="IPR041489">
    <property type="entry name" value="PDZ_6"/>
</dbReference>